<dbReference type="Pfam" id="PF02646">
    <property type="entry name" value="RmuC"/>
    <property type="match status" value="1"/>
</dbReference>
<comment type="similarity">
    <text evidence="2">Belongs to the RmuC family.</text>
</comment>
<evidence type="ECO:0000313" key="9">
    <source>
        <dbReference type="Proteomes" id="UP000002192"/>
    </source>
</evidence>
<comment type="function">
    <text evidence="1">Involved in DNA recombination.</text>
</comment>
<dbReference type="KEGG" id="bfl:Bfl623"/>
<dbReference type="AlphaFoldDB" id="Q7VRJ0"/>
<dbReference type="InterPro" id="IPR003798">
    <property type="entry name" value="DNA_recombination_RmuC"/>
</dbReference>
<reference evidence="8 9" key="1">
    <citation type="journal article" date="2003" name="Proc. Natl. Acad. Sci. U.S.A.">
        <title>The genome sequence of Blochmannia floridanus: comparative analysis of reduced genomes.</title>
        <authorList>
            <person name="Gil R."/>
            <person name="Silva F.J."/>
            <person name="Zientz E."/>
            <person name="Delmotte F."/>
            <person name="Gonzalez-Candelas F."/>
            <person name="Latorre A."/>
            <person name="Rausell C."/>
            <person name="Kramerbeek J."/>
            <person name="Gadau J."/>
            <person name="Hoelldobler B."/>
            <person name="van Ham R.C.H.J."/>
            <person name="Gross R."/>
            <person name="Moya A."/>
        </authorList>
    </citation>
    <scope>NUCLEOTIDE SEQUENCE [LARGE SCALE GENOMIC DNA]</scope>
</reference>
<gene>
    <name evidence="8" type="primary">rumC</name>
    <name evidence="8" type="ordered locus">Bfl623</name>
</gene>
<keyword evidence="7" id="KW-0472">Membrane</keyword>
<accession>Q7VRJ0</accession>
<feature type="coiled-coil region" evidence="6">
    <location>
        <begin position="26"/>
        <end position="53"/>
    </location>
</feature>
<keyword evidence="7" id="KW-0812">Transmembrane</keyword>
<dbReference type="PANTHER" id="PTHR30563:SF0">
    <property type="entry name" value="DNA RECOMBINATION PROTEIN RMUC"/>
    <property type="match status" value="1"/>
</dbReference>
<dbReference type="Proteomes" id="UP000002192">
    <property type="component" value="Chromosome"/>
</dbReference>
<dbReference type="GO" id="GO:0006310">
    <property type="term" value="P:DNA recombination"/>
    <property type="evidence" value="ECO:0007669"/>
    <property type="project" value="UniProtKB-KW"/>
</dbReference>
<dbReference type="STRING" id="203907.Bfl623"/>
<evidence type="ECO:0000256" key="3">
    <source>
        <dbReference type="ARBA" id="ARBA00015065"/>
    </source>
</evidence>
<evidence type="ECO:0000256" key="2">
    <source>
        <dbReference type="ARBA" id="ARBA00009840"/>
    </source>
</evidence>
<evidence type="ECO:0000313" key="8">
    <source>
        <dbReference type="EMBL" id="CAD83298.1"/>
    </source>
</evidence>
<sequence>MKKFSIFIYLIISLNLIIVFLYFFYTKKIQKNIKKYKNNCIKYEQTLKTTIQDLNNESTLRNNIEKKLYNALQYTYELNSKLSAVEERLKLISCYQQKYEQINAKLNIQLNTNHTQELELKELRIRLEEYKLSATEKEKLLINSENRLTMQFENLANRIFDHSRIKIHEQNRLTLNNVLYPLQEQLNTFKKQIQDNFSKEERMRNDLTYEIHNLHQLNTKITQEAINLTQALKGNNKTQGNWGEVILTRTLETSGMREGHEFHLQVNIQETNGRKLQPDVIVHLPNGKNVIIDAKVSLIAYERYFNYNDKKDKQTAMNDHIHSLRTHIKSLNKKNYQELFQLKTLDYILMFIPIESAFSIAIEKDPTLLTDAMNRNIMLVSPTTLLVALRTIHNLWRYEHQNLHAKKIAEKAGRLYDKLRLFMEDVNKIGFYLHKTETMYNSAKNKLSEGKGNIITQIEGFRKLGVQIKQPIISSNISESSHNPSSLDSDL</sequence>
<dbReference type="OrthoDB" id="9765111at2"/>
<dbReference type="HOGENOM" id="CLU_024057_0_1_6"/>
<proteinExistence type="inferred from homology"/>
<evidence type="ECO:0000256" key="5">
    <source>
        <dbReference type="ARBA" id="ARBA00023172"/>
    </source>
</evidence>
<evidence type="ECO:0000256" key="7">
    <source>
        <dbReference type="SAM" id="Phobius"/>
    </source>
</evidence>
<evidence type="ECO:0000256" key="4">
    <source>
        <dbReference type="ARBA" id="ARBA00023054"/>
    </source>
</evidence>
<evidence type="ECO:0000256" key="6">
    <source>
        <dbReference type="SAM" id="Coils"/>
    </source>
</evidence>
<evidence type="ECO:0000256" key="1">
    <source>
        <dbReference type="ARBA" id="ARBA00003416"/>
    </source>
</evidence>
<feature type="transmembrane region" description="Helical" evidence="7">
    <location>
        <begin position="6"/>
        <end position="25"/>
    </location>
</feature>
<dbReference type="eggNOG" id="COG1322">
    <property type="taxonomic scope" value="Bacteria"/>
</dbReference>
<keyword evidence="4 6" id="KW-0175">Coiled coil</keyword>
<feature type="coiled-coil region" evidence="6">
    <location>
        <begin position="113"/>
        <end position="140"/>
    </location>
</feature>
<protein>
    <recommendedName>
        <fullName evidence="3">DNA recombination protein RmuC</fullName>
    </recommendedName>
</protein>
<dbReference type="PANTHER" id="PTHR30563">
    <property type="entry name" value="DNA RECOMBINATION PROTEIN RMUC"/>
    <property type="match status" value="1"/>
</dbReference>
<dbReference type="EMBL" id="BX248583">
    <property type="protein sequence ID" value="CAD83298.1"/>
    <property type="molecule type" value="Genomic_DNA"/>
</dbReference>
<organism evidence="8 9">
    <name type="scientific">Blochmanniella floridana</name>
    <dbReference type="NCBI Taxonomy" id="203907"/>
    <lineage>
        <taxon>Bacteria</taxon>
        <taxon>Pseudomonadati</taxon>
        <taxon>Pseudomonadota</taxon>
        <taxon>Gammaproteobacteria</taxon>
        <taxon>Enterobacterales</taxon>
        <taxon>Enterobacteriaceae</taxon>
        <taxon>ant endosymbionts</taxon>
        <taxon>Candidatus Blochmanniella</taxon>
    </lineage>
</organism>
<name>Q7VRJ0_BLOFL</name>
<keyword evidence="9" id="KW-1185">Reference proteome</keyword>
<keyword evidence="5" id="KW-0233">DNA recombination</keyword>
<keyword evidence="7" id="KW-1133">Transmembrane helix</keyword>